<reference evidence="11 12" key="1">
    <citation type="submission" date="2022-11" db="EMBL/GenBank/DDBJ databases">
        <title>The characterization of three novel Bacteroidetes species and genomic analysis of their roles in tidal elemental geochemical cycles.</title>
        <authorList>
            <person name="Ma K."/>
        </authorList>
    </citation>
    <scope>NUCLEOTIDE SEQUENCE [LARGE SCALE GENOMIC DNA]</scope>
    <source>
        <strain evidence="11 12">M17</strain>
    </source>
</reference>
<evidence type="ECO:0000256" key="7">
    <source>
        <dbReference type="ARBA" id="ARBA00022692"/>
    </source>
</evidence>
<protein>
    <recommendedName>
        <fullName evidence="4">Nicotinamide riboside transporter PnuC</fullName>
    </recommendedName>
</protein>
<dbReference type="EMBL" id="JAPFQN010000006">
    <property type="protein sequence ID" value="MCX2744630.1"/>
    <property type="molecule type" value="Genomic_DNA"/>
</dbReference>
<dbReference type="NCBIfam" id="TIGR01528">
    <property type="entry name" value="NMN_trans_PnuC"/>
    <property type="match status" value="1"/>
</dbReference>
<keyword evidence="6" id="KW-1003">Cell membrane</keyword>
<dbReference type="Pfam" id="PF04973">
    <property type="entry name" value="NMN_transporter"/>
    <property type="match status" value="1"/>
</dbReference>
<evidence type="ECO:0000256" key="9">
    <source>
        <dbReference type="ARBA" id="ARBA00023136"/>
    </source>
</evidence>
<sequence length="208" mass="24318">MIEFFVQGIQNGIQNMTWLEVVGVVFGITSVFFSIRKSIWVYPTGIISVVVYIYICYKYKLYADMGINTYYFVMSIYGWYVWSRRDPNDPAHHTPVTINSTRENIISILMTGLFWVAIVMVLSLTDSDVVYYDAFTSSVAMTGMYLMAKKKVENWIAWIITDLASVPLYIHKELAFTAFQYFVFLIMAVVGLIEWIKTYRREHNYELQ</sequence>
<keyword evidence="5" id="KW-0813">Transport</keyword>
<evidence type="ECO:0000256" key="2">
    <source>
        <dbReference type="ARBA" id="ARBA00004651"/>
    </source>
</evidence>
<evidence type="ECO:0000256" key="1">
    <source>
        <dbReference type="ARBA" id="ARBA00002672"/>
    </source>
</evidence>
<proteinExistence type="inferred from homology"/>
<evidence type="ECO:0000256" key="5">
    <source>
        <dbReference type="ARBA" id="ARBA00022448"/>
    </source>
</evidence>
<dbReference type="PANTHER" id="PTHR36122:SF2">
    <property type="entry name" value="NICOTINAMIDE RIBOSIDE TRANSPORTER PNUC"/>
    <property type="match status" value="1"/>
</dbReference>
<dbReference type="InterPro" id="IPR006419">
    <property type="entry name" value="NMN_transpt_PnuC"/>
</dbReference>
<evidence type="ECO:0000256" key="4">
    <source>
        <dbReference type="ARBA" id="ARBA00017522"/>
    </source>
</evidence>
<gene>
    <name evidence="11" type="primary">pnuC</name>
    <name evidence="11" type="ORF">OO013_12175</name>
</gene>
<feature type="transmembrane region" description="Helical" evidence="10">
    <location>
        <begin position="61"/>
        <end position="82"/>
    </location>
</feature>
<evidence type="ECO:0000256" key="8">
    <source>
        <dbReference type="ARBA" id="ARBA00022989"/>
    </source>
</evidence>
<dbReference type="PANTHER" id="PTHR36122">
    <property type="entry name" value="NICOTINAMIDE RIBOSIDE TRANSPORTER PNUC"/>
    <property type="match status" value="1"/>
</dbReference>
<evidence type="ECO:0000256" key="3">
    <source>
        <dbReference type="ARBA" id="ARBA00006669"/>
    </source>
</evidence>
<comment type="subcellular location">
    <subcellularLocation>
        <location evidence="2">Cell membrane</location>
        <topology evidence="2">Multi-pass membrane protein</topology>
    </subcellularLocation>
</comment>
<accession>A0ABT3RSN0</accession>
<evidence type="ECO:0000313" key="11">
    <source>
        <dbReference type="EMBL" id="MCX2744630.1"/>
    </source>
</evidence>
<keyword evidence="7 10" id="KW-0812">Transmembrane</keyword>
<evidence type="ECO:0000256" key="10">
    <source>
        <dbReference type="SAM" id="Phobius"/>
    </source>
</evidence>
<name>A0ABT3RSN0_9BACT</name>
<evidence type="ECO:0000256" key="6">
    <source>
        <dbReference type="ARBA" id="ARBA00022475"/>
    </source>
</evidence>
<keyword evidence="12" id="KW-1185">Reference proteome</keyword>
<feature type="transmembrane region" description="Helical" evidence="10">
    <location>
        <begin position="103"/>
        <end position="124"/>
    </location>
</feature>
<evidence type="ECO:0000313" key="12">
    <source>
        <dbReference type="Proteomes" id="UP001209885"/>
    </source>
</evidence>
<feature type="transmembrane region" description="Helical" evidence="10">
    <location>
        <begin position="12"/>
        <end position="32"/>
    </location>
</feature>
<feature type="transmembrane region" description="Helical" evidence="10">
    <location>
        <begin position="178"/>
        <end position="196"/>
    </location>
</feature>
<dbReference type="RefSeq" id="WP_266057083.1">
    <property type="nucleotide sequence ID" value="NZ_JAPFQN010000006.1"/>
</dbReference>
<organism evidence="11 12">
    <name type="scientific">Mangrovivirga halotolerans</name>
    <dbReference type="NCBI Taxonomy" id="2993936"/>
    <lineage>
        <taxon>Bacteria</taxon>
        <taxon>Pseudomonadati</taxon>
        <taxon>Bacteroidota</taxon>
        <taxon>Cytophagia</taxon>
        <taxon>Cytophagales</taxon>
        <taxon>Mangrovivirgaceae</taxon>
        <taxon>Mangrovivirga</taxon>
    </lineage>
</organism>
<dbReference type="Proteomes" id="UP001209885">
    <property type="component" value="Unassembled WGS sequence"/>
</dbReference>
<keyword evidence="8 10" id="KW-1133">Transmembrane helix</keyword>
<feature type="transmembrane region" description="Helical" evidence="10">
    <location>
        <begin position="39"/>
        <end position="55"/>
    </location>
</feature>
<comment type="function">
    <text evidence="1">Required for nicotinamide riboside transport across the inner membrane.</text>
</comment>
<comment type="similarity">
    <text evidence="3">Belongs to the nicotinamide ribonucleoside (NR) uptake permease (TC 4.B.1) family.</text>
</comment>
<keyword evidence="9 10" id="KW-0472">Membrane</keyword>
<comment type="caution">
    <text evidence="11">The sequence shown here is derived from an EMBL/GenBank/DDBJ whole genome shotgun (WGS) entry which is preliminary data.</text>
</comment>